<dbReference type="EMBL" id="WMIB01000018">
    <property type="protein sequence ID" value="MTH54758.1"/>
    <property type="molecule type" value="Genomic_DNA"/>
</dbReference>
<dbReference type="NCBIfam" id="NF006968">
    <property type="entry name" value="PRK09441.1-1"/>
    <property type="match status" value="1"/>
</dbReference>
<comment type="caution">
    <text evidence="15">The sequence shown here is derived from an EMBL/GenBank/DDBJ whole genome shotgun (WGS) entry which is preliminary data.</text>
</comment>
<dbReference type="GO" id="GO:0004556">
    <property type="term" value="F:alpha-amylase activity"/>
    <property type="evidence" value="ECO:0007669"/>
    <property type="project" value="UniProtKB-EC"/>
</dbReference>
<evidence type="ECO:0000256" key="9">
    <source>
        <dbReference type="ARBA" id="ARBA00023277"/>
    </source>
</evidence>
<keyword evidence="8 15" id="KW-0378">Hydrolase</keyword>
<evidence type="ECO:0000256" key="12">
    <source>
        <dbReference type="PIRSR" id="PIRSR001021-2"/>
    </source>
</evidence>
<keyword evidence="6 12" id="KW-0479">Metal-binding</keyword>
<keyword evidence="5" id="KW-0964">Secreted</keyword>
<keyword evidence="7" id="KW-0732">Signal</keyword>
<dbReference type="GO" id="GO:0005509">
    <property type="term" value="F:calcium ion binding"/>
    <property type="evidence" value="ECO:0007669"/>
    <property type="project" value="InterPro"/>
</dbReference>
<dbReference type="InterPro" id="IPR017853">
    <property type="entry name" value="GH"/>
</dbReference>
<name>A0A7X2S7L5_9BACI</name>
<evidence type="ECO:0000256" key="3">
    <source>
        <dbReference type="ARBA" id="ARBA00004613"/>
    </source>
</evidence>
<dbReference type="PRINTS" id="PR00110">
    <property type="entry name" value="ALPHAAMYLASE"/>
</dbReference>
<feature type="active site" description="Proton donor" evidence="11">
    <location>
        <position position="289"/>
    </location>
</feature>
<comment type="cofactor">
    <cofactor evidence="2">
        <name>Na(+)</name>
        <dbReference type="ChEBI" id="CHEBI:29101"/>
    </cofactor>
</comment>
<dbReference type="InterPro" id="IPR013780">
    <property type="entry name" value="Glyco_hydro_b"/>
</dbReference>
<comment type="similarity">
    <text evidence="4 13">Belongs to the glycosyl hydrolase 13 family.</text>
</comment>
<feature type="binding site" evidence="12">
    <location>
        <position position="209"/>
    </location>
    <ligand>
        <name>Ca(2+)</name>
        <dbReference type="ChEBI" id="CHEBI:29108"/>
        <label>2</label>
    </ligand>
</feature>
<dbReference type="InterPro" id="IPR015237">
    <property type="entry name" value="Alpha-amylase_C_pro"/>
</dbReference>
<comment type="subcellular location">
    <subcellularLocation>
        <location evidence="3">Secreted</location>
    </subcellularLocation>
</comment>
<evidence type="ECO:0000259" key="14">
    <source>
        <dbReference type="SMART" id="SM00642"/>
    </source>
</evidence>
<evidence type="ECO:0000313" key="16">
    <source>
        <dbReference type="Proteomes" id="UP000434639"/>
    </source>
</evidence>
<keyword evidence="16" id="KW-1185">Reference proteome</keyword>
<feature type="domain" description="Glycosyl hydrolase family 13 catalytic" evidence="14">
    <location>
        <begin position="30"/>
        <end position="419"/>
    </location>
</feature>
<dbReference type="Gene3D" id="2.40.30.140">
    <property type="match status" value="1"/>
</dbReference>
<dbReference type="Gene3D" id="2.60.40.1180">
    <property type="entry name" value="Golgi alpha-mannosidase II"/>
    <property type="match status" value="1"/>
</dbReference>
<dbReference type="SUPFAM" id="SSF51445">
    <property type="entry name" value="(Trans)glycosidases"/>
    <property type="match status" value="1"/>
</dbReference>
<feature type="binding site" evidence="12">
    <location>
        <position position="458"/>
    </location>
    <ligand>
        <name>Ca(2+)</name>
        <dbReference type="ChEBI" id="CHEBI:29108"/>
        <label>3</label>
    </ligand>
</feature>
<evidence type="ECO:0000256" key="7">
    <source>
        <dbReference type="ARBA" id="ARBA00022729"/>
    </source>
</evidence>
<feature type="active site" description="Nucleophile" evidence="11">
    <location>
        <position position="259"/>
    </location>
</feature>
<dbReference type="SMR" id="A0A7X2S7L5"/>
<comment type="cofactor">
    <cofactor evidence="1">
        <name>Ca(2+)</name>
        <dbReference type="ChEBI" id="CHEBI:29108"/>
    </cofactor>
</comment>
<reference evidence="15 16" key="1">
    <citation type="journal article" date="2017" name="Int. J. Syst. Evol. Microbiol.">
        <title>Bacillus mangrovi sp. nov., isolated from a sediment sample from a mangrove forest.</title>
        <authorList>
            <person name="Gupta V."/>
            <person name="Singh P.K."/>
            <person name="Korpole S."/>
            <person name="Tanuku N.R.S."/>
            <person name="Pinnaka A.K."/>
        </authorList>
    </citation>
    <scope>NUCLEOTIDE SEQUENCE [LARGE SCALE GENOMIC DNA]</scope>
    <source>
        <strain evidence="15 16">KCTC 33872</strain>
    </source>
</reference>
<accession>A0A7X2S7L5</accession>
<dbReference type="AlphaFoldDB" id="A0A7X2S7L5"/>
<evidence type="ECO:0000256" key="8">
    <source>
        <dbReference type="ARBA" id="ARBA00022801"/>
    </source>
</evidence>
<evidence type="ECO:0000256" key="11">
    <source>
        <dbReference type="PIRSR" id="PIRSR001021-1"/>
    </source>
</evidence>
<keyword evidence="9" id="KW-0119">Carbohydrate metabolism</keyword>
<evidence type="ECO:0000256" key="2">
    <source>
        <dbReference type="ARBA" id="ARBA00001959"/>
    </source>
</evidence>
<dbReference type="Pfam" id="PF00128">
    <property type="entry name" value="Alpha-amylase"/>
    <property type="match status" value="1"/>
</dbReference>
<dbReference type="PANTHER" id="PTHR43447">
    <property type="entry name" value="ALPHA-AMYLASE"/>
    <property type="match status" value="1"/>
</dbReference>
<evidence type="ECO:0000256" key="10">
    <source>
        <dbReference type="ARBA" id="ARBA00023295"/>
    </source>
</evidence>
<dbReference type="InterPro" id="IPR006047">
    <property type="entry name" value="GH13_cat_dom"/>
</dbReference>
<feature type="binding site" evidence="12">
    <location>
        <position position="211"/>
    </location>
    <ligand>
        <name>Ca(2+)</name>
        <dbReference type="ChEBI" id="CHEBI:29108"/>
        <label>2</label>
    </ligand>
</feature>
<dbReference type="SUPFAM" id="SSF51011">
    <property type="entry name" value="Glycosyl hydrolase domain"/>
    <property type="match status" value="1"/>
</dbReference>
<dbReference type="RefSeq" id="WP_155113271.1">
    <property type="nucleotide sequence ID" value="NZ_WMIB01000018.1"/>
</dbReference>
<evidence type="ECO:0000256" key="5">
    <source>
        <dbReference type="ARBA" id="ARBA00022525"/>
    </source>
</evidence>
<feature type="binding site" evidence="12">
    <location>
        <position position="263"/>
    </location>
    <ligand>
        <name>Ca(2+)</name>
        <dbReference type="ChEBI" id="CHEBI:29108"/>
        <label>1</label>
    </ligand>
</feature>
<evidence type="ECO:0000256" key="13">
    <source>
        <dbReference type="RuleBase" id="RU003615"/>
    </source>
</evidence>
<feature type="binding site" evidence="12">
    <location>
        <position position="328"/>
    </location>
    <ligand>
        <name>Ca(2+)</name>
        <dbReference type="ChEBI" id="CHEBI:29108"/>
        <label>3</label>
    </ligand>
</feature>
<dbReference type="OrthoDB" id="9805159at2"/>
<feature type="binding site" evidence="12">
    <location>
        <position position="222"/>
    </location>
    <ligand>
        <name>Ca(2+)</name>
        <dbReference type="ChEBI" id="CHEBI:29108"/>
        <label>1</label>
    </ligand>
</feature>
<dbReference type="Pfam" id="PF09154">
    <property type="entry name" value="Alpha-amy_C_pro"/>
    <property type="match status" value="1"/>
</dbReference>
<feature type="binding site" evidence="12">
    <location>
        <position position="435"/>
    </location>
    <ligand>
        <name>Ca(2+)</name>
        <dbReference type="ChEBI" id="CHEBI:29108"/>
        <label>3</label>
    </ligand>
</feature>
<feature type="binding site" evidence="12">
    <location>
        <position position="228"/>
    </location>
    <ligand>
        <name>Ca(2+)</name>
        <dbReference type="ChEBI" id="CHEBI:29108"/>
        <label>1</label>
    </ligand>
</feature>
<evidence type="ECO:0000256" key="4">
    <source>
        <dbReference type="ARBA" id="ARBA00008061"/>
    </source>
</evidence>
<organism evidence="15 16">
    <name type="scientific">Metabacillus mangrovi</name>
    <dbReference type="NCBI Taxonomy" id="1491830"/>
    <lineage>
        <taxon>Bacteria</taxon>
        <taxon>Bacillati</taxon>
        <taxon>Bacillota</taxon>
        <taxon>Bacilli</taxon>
        <taxon>Bacillales</taxon>
        <taxon>Bacillaceae</taxon>
        <taxon>Metabacillus</taxon>
    </lineage>
</organism>
<dbReference type="GO" id="GO:0005975">
    <property type="term" value="P:carbohydrate metabolic process"/>
    <property type="evidence" value="ECO:0007669"/>
    <property type="project" value="InterPro"/>
</dbReference>
<dbReference type="InterPro" id="IPR013776">
    <property type="entry name" value="A-amylase_thermo"/>
</dbReference>
<dbReference type="EC" id="3.2.1.1" evidence="15"/>
<dbReference type="NCBIfam" id="NF006969">
    <property type="entry name" value="PRK09441.1-2"/>
    <property type="match status" value="1"/>
</dbReference>
<evidence type="ECO:0000256" key="6">
    <source>
        <dbReference type="ARBA" id="ARBA00022723"/>
    </source>
</evidence>
<dbReference type="Proteomes" id="UP000434639">
    <property type="component" value="Unassembled WGS sequence"/>
</dbReference>
<dbReference type="GO" id="GO:0005576">
    <property type="term" value="C:extracellular region"/>
    <property type="evidence" value="ECO:0007669"/>
    <property type="project" value="UniProtKB-SubCell"/>
</dbReference>
<feature type="binding site" evidence="12">
    <location>
        <position position="186"/>
    </location>
    <ligand>
        <name>Ca(2+)</name>
        <dbReference type="ChEBI" id="CHEBI:29108"/>
        <label>2</label>
    </ligand>
</feature>
<gene>
    <name evidence="15" type="primary">amyS</name>
    <name evidence="15" type="ORF">GKZ89_15245</name>
</gene>
<dbReference type="InterPro" id="IPR006046">
    <property type="entry name" value="Alpha_amylase"/>
</dbReference>
<evidence type="ECO:0000313" key="15">
    <source>
        <dbReference type="EMBL" id="MTH54758.1"/>
    </source>
</evidence>
<proteinExistence type="inferred from homology"/>
<dbReference type="Gene3D" id="3.20.20.80">
    <property type="entry name" value="Glycosidases"/>
    <property type="match status" value="1"/>
</dbReference>
<dbReference type="NCBIfam" id="NF006972">
    <property type="entry name" value="PRK09441.1-5"/>
    <property type="match status" value="1"/>
</dbReference>
<feature type="binding site" evidence="12">
    <location>
        <position position="129"/>
    </location>
    <ligand>
        <name>Ca(2+)</name>
        <dbReference type="ChEBI" id="CHEBI:29108"/>
        <label>1</label>
    </ligand>
</feature>
<dbReference type="PIRSF" id="PIRSF001021">
    <property type="entry name" value="Alph-amls_thrmst"/>
    <property type="match status" value="1"/>
</dbReference>
<keyword evidence="12" id="KW-0106">Calcium</keyword>
<keyword evidence="10 15" id="KW-0326">Glycosidase</keyword>
<protein>
    <submittedName>
        <fullName evidence="15">Alpha-amylase</fullName>
        <ecNumber evidence="15">3.2.1.1</ecNumber>
    </submittedName>
</protein>
<dbReference type="CDD" id="cd11318">
    <property type="entry name" value="AmyAc_bac_fung_AmyA"/>
    <property type="match status" value="1"/>
</dbReference>
<dbReference type="SMART" id="SM00642">
    <property type="entry name" value="Aamy"/>
    <property type="match status" value="1"/>
</dbReference>
<dbReference type="FunFam" id="2.40.30.140:FF:000002">
    <property type="entry name" value="Alpha-amylase"/>
    <property type="match status" value="1"/>
</dbReference>
<feature type="binding site" evidence="12">
    <location>
        <position position="230"/>
    </location>
    <ligand>
        <name>Ca(2+)</name>
        <dbReference type="ChEBI" id="CHEBI:29108"/>
        <label>2</label>
    </ligand>
</feature>
<evidence type="ECO:0000256" key="1">
    <source>
        <dbReference type="ARBA" id="ARBA00001913"/>
    </source>
</evidence>
<sequence>MKRVAGLFLIFVLTFALILPAESIRAATNGTMMQYFEWYLPNDGQHWNKMKNDAAYLSGSGITAVWIPPAYKGNGQADVGYGAYDLYDLGEFNQKGTVRTKYGTKSELISAISSLHGQGINVYGDVVMNHKGGADFTEDVKAVEVNRDNRNQEVSGEYTIKAWTGFTFPGRGNTHSSFKWNWYHFDGTDWDESRKLQNKIYKFRGTGKAWDWEVATEYGNYDYLMYADVDYDHPDVVNEMKRWGTWYANTLNLDGFRIDAAKHIKHSFLGDWVQSVRTSTGKEMFTVAEYWQNNLGSLENYLNKSGNNHSVFDVPLHYNFQAASSQGGYYDMRNLLNGTVASKVPTRAVTFVDNHDTQPGQALESTVQTWFKPLAYSFILTREAGYPNVFYGDIYGTKGTSGREIPSLKSKIDPLLKARKDFAYGAQRDYIDHQDVIGWTREGNTEKSKSGLATLITDGPGGSKRMYVGTRNAGEVWYDLTGNRTDKVTIGSDGWATFNVNGGSASVYVQQ</sequence>